<feature type="domain" description="BioF2-like acetyltransferase" evidence="1">
    <location>
        <begin position="156"/>
        <end position="300"/>
    </location>
</feature>
<comment type="caution">
    <text evidence="2">The sequence shown here is derived from an EMBL/GenBank/DDBJ whole genome shotgun (WGS) entry which is preliminary data.</text>
</comment>
<reference evidence="2 3" key="1">
    <citation type="submission" date="2020-03" db="EMBL/GenBank/DDBJ databases">
        <title>Genomic Encyclopedia of Type Strains, Phase IV (KMG-IV): sequencing the most valuable type-strain genomes for metagenomic binning, comparative biology and taxonomic classification.</title>
        <authorList>
            <person name="Goeker M."/>
        </authorList>
    </citation>
    <scope>NUCLEOTIDE SEQUENCE [LARGE SCALE GENOMIC DNA]</scope>
    <source>
        <strain evidence="2 3">DSM 4736</strain>
    </source>
</reference>
<dbReference type="EMBL" id="JAATJM010000002">
    <property type="protein sequence ID" value="NJC42757.1"/>
    <property type="molecule type" value="Genomic_DNA"/>
</dbReference>
<gene>
    <name evidence="2" type="ORF">GGQ87_003052</name>
</gene>
<dbReference type="Proteomes" id="UP000587415">
    <property type="component" value="Unassembled WGS sequence"/>
</dbReference>
<proteinExistence type="predicted"/>
<keyword evidence="2" id="KW-0808">Transferase</keyword>
<dbReference type="Pfam" id="PF13480">
    <property type="entry name" value="Acetyltransf_6"/>
    <property type="match status" value="1"/>
</dbReference>
<evidence type="ECO:0000259" key="1">
    <source>
        <dbReference type="Pfam" id="PF13480"/>
    </source>
</evidence>
<protein>
    <submittedName>
        <fullName evidence="2">CelD/BcsL family acetyltransferase involved in cellulose biosynthesis</fullName>
    </submittedName>
</protein>
<evidence type="ECO:0000313" key="3">
    <source>
        <dbReference type="Proteomes" id="UP000587415"/>
    </source>
</evidence>
<dbReference type="SUPFAM" id="SSF55729">
    <property type="entry name" value="Acyl-CoA N-acyltransferases (Nat)"/>
    <property type="match status" value="1"/>
</dbReference>
<dbReference type="AlphaFoldDB" id="A0A7X6BPS7"/>
<dbReference type="RefSeq" id="WP_168049174.1">
    <property type="nucleotide sequence ID" value="NZ_JAATJM010000002.1"/>
</dbReference>
<dbReference type="InterPro" id="IPR038740">
    <property type="entry name" value="BioF2-like_GNAT_dom"/>
</dbReference>
<dbReference type="Gene3D" id="3.40.630.30">
    <property type="match status" value="1"/>
</dbReference>
<name>A0A7X6BPS7_9CAUL</name>
<dbReference type="GO" id="GO:0016740">
    <property type="term" value="F:transferase activity"/>
    <property type="evidence" value="ECO:0007669"/>
    <property type="project" value="UniProtKB-KW"/>
</dbReference>
<keyword evidence="3" id="KW-1185">Reference proteome</keyword>
<sequence length="388" mass="42308">MTGLKVDIVGVDALGEAEWAEWRAMLAADPALDSPYFRPEFTQVAARISPDAAVAVFSHGGRTVGFFPHQKRGGAMQPLAAPMNDYHGVIARPGEAPSLEEVARTLGATRLNVTAWVGATGADGRDLGEPRRTVQVQLGPDGYDGWYSERRSSQGKFFKDKERARRSMESELGTLRVERGLRDPALLDWLIGLKRDQYKRTGRHDIFACGWTADLLHALLKEDRDGFGASMAGLWAGDRLTALEYSLHAGDQYHFWFPGYEPSLARCSPGILLSMDTMRLAAELGYRTFDFGFEGEHYKKYFCNGSRTVREALVLRPGLGAAVSQAAVGALNLAGGGRGERLRASVRRRWAAIEACETTPGNRLRGAAQAAGAALAKARRPSTRTVPA</sequence>
<dbReference type="InterPro" id="IPR016181">
    <property type="entry name" value="Acyl_CoA_acyltransferase"/>
</dbReference>
<organism evidence="2 3">
    <name type="scientific">Brevundimonas alba</name>
    <dbReference type="NCBI Taxonomy" id="74314"/>
    <lineage>
        <taxon>Bacteria</taxon>
        <taxon>Pseudomonadati</taxon>
        <taxon>Pseudomonadota</taxon>
        <taxon>Alphaproteobacteria</taxon>
        <taxon>Caulobacterales</taxon>
        <taxon>Caulobacteraceae</taxon>
        <taxon>Brevundimonas</taxon>
    </lineage>
</organism>
<evidence type="ECO:0000313" key="2">
    <source>
        <dbReference type="EMBL" id="NJC42757.1"/>
    </source>
</evidence>
<accession>A0A7X6BPS7</accession>